<feature type="domain" description="Asparagine synthetase" evidence="4">
    <location>
        <begin position="245"/>
        <end position="598"/>
    </location>
</feature>
<evidence type="ECO:0000256" key="1">
    <source>
        <dbReference type="ARBA" id="ARBA00005187"/>
    </source>
</evidence>
<protein>
    <recommendedName>
        <fullName evidence="2">asparagine synthase (glutamine-hydrolyzing)</fullName>
        <ecNumber evidence="2">6.3.5.4</ecNumber>
    </recommendedName>
</protein>
<dbReference type="GO" id="GO:0006529">
    <property type="term" value="P:asparagine biosynthetic process"/>
    <property type="evidence" value="ECO:0007669"/>
    <property type="project" value="InterPro"/>
</dbReference>
<reference evidence="5 6" key="1">
    <citation type="submission" date="2017-12" db="EMBL/GenBank/DDBJ databases">
        <authorList>
            <person name="Hurst M.R.H."/>
        </authorList>
    </citation>
    <scope>NUCLEOTIDE SEQUENCE [LARGE SCALE GENOMIC DNA]</scope>
    <source>
        <strain evidence="5 6">SY-3-19</strain>
    </source>
</reference>
<dbReference type="EMBL" id="PJCH01000005">
    <property type="protein sequence ID" value="PQA88309.1"/>
    <property type="molecule type" value="Genomic_DNA"/>
</dbReference>
<dbReference type="EC" id="6.3.5.4" evidence="2"/>
<dbReference type="InterPro" id="IPR051786">
    <property type="entry name" value="ASN_synthetase/amidase"/>
</dbReference>
<evidence type="ECO:0000313" key="6">
    <source>
        <dbReference type="Proteomes" id="UP000239504"/>
    </source>
</evidence>
<dbReference type="Gene3D" id="3.40.50.620">
    <property type="entry name" value="HUPs"/>
    <property type="match status" value="1"/>
</dbReference>
<comment type="caution">
    <text evidence="5">The sequence shown here is derived from an EMBL/GenBank/DDBJ whole genome shotgun (WGS) entry which is preliminary data.</text>
</comment>
<dbReference type="InterPro" id="IPR014729">
    <property type="entry name" value="Rossmann-like_a/b/a_fold"/>
</dbReference>
<dbReference type="InterPro" id="IPR001962">
    <property type="entry name" value="Asn_synthase"/>
</dbReference>
<accession>A0A2S7K759</accession>
<dbReference type="AlphaFoldDB" id="A0A2S7K759"/>
<evidence type="ECO:0000256" key="3">
    <source>
        <dbReference type="ARBA" id="ARBA00048741"/>
    </source>
</evidence>
<comment type="catalytic activity">
    <reaction evidence="3">
        <text>L-aspartate + L-glutamine + ATP + H2O = L-asparagine + L-glutamate + AMP + diphosphate + H(+)</text>
        <dbReference type="Rhea" id="RHEA:12228"/>
        <dbReference type="ChEBI" id="CHEBI:15377"/>
        <dbReference type="ChEBI" id="CHEBI:15378"/>
        <dbReference type="ChEBI" id="CHEBI:29985"/>
        <dbReference type="ChEBI" id="CHEBI:29991"/>
        <dbReference type="ChEBI" id="CHEBI:30616"/>
        <dbReference type="ChEBI" id="CHEBI:33019"/>
        <dbReference type="ChEBI" id="CHEBI:58048"/>
        <dbReference type="ChEBI" id="CHEBI:58359"/>
        <dbReference type="ChEBI" id="CHEBI:456215"/>
        <dbReference type="EC" id="6.3.5.4"/>
    </reaction>
</comment>
<dbReference type="OrthoDB" id="7053173at2"/>
<evidence type="ECO:0000256" key="2">
    <source>
        <dbReference type="ARBA" id="ARBA00012737"/>
    </source>
</evidence>
<dbReference type="PANTHER" id="PTHR43284:SF1">
    <property type="entry name" value="ASPARAGINE SYNTHETASE"/>
    <property type="match status" value="1"/>
</dbReference>
<sequence length="611" mass="67953">MHAFIALLWHADHPSACHSAHKFLGRMEQAFDADHPCIKTPGFMLFDLGSNTTRDTIIRVNGADHKPVGAIFGTLFRRSNALAPSRPITNFAQDEMLRLSRSRNECVLSDYWGSYLAFHSDQDGGSVIADPTSSIPCFFLVHQGVLIVFSHLEKCTFIDPESLSLNYKFVSDLLAYDKIQSGATGFNEIQELRGGEKLVFHGPRLSRHLIWDPRVIASNHIAPCYEDAAAELRAMTRYVVQCWASAFEQTTVSLSGGLDSSIVLSCLSDTPFASNVRAIHFVMGTDDLTEVKFARASALKAKLPLKEIQFGALNLPRLDSHPRSARPFRKFLTLIPKLADIADILSPDSAILTGQGGDHLFRARTTTLGFADFLIDSGVSRNALRELLNSARLSRKSIWAVLREAIPSLALGARKSTLITGIEHACTPVNRSALASLDPRTCAPVWALEANGLPPAKFEQVSTLIHLFLVRETLDQPFHRNFVHPLISQPLIELCLRLPIYLLSWNGVSRGLVREAFKGEIPDCVRTRTAKGASTQFFVKQVTSNIVELREALLNGRLVEAKLLSRNDVSKFATVESVQTHEFGHKMLIYYTIEAWLRNWIEKLENVRTSA</sequence>
<name>A0A2S7K759_9PROT</name>
<evidence type="ECO:0000259" key="4">
    <source>
        <dbReference type="Pfam" id="PF00733"/>
    </source>
</evidence>
<organism evidence="5 6">
    <name type="scientific">Hyphococcus luteus</name>
    <dbReference type="NCBI Taxonomy" id="2058213"/>
    <lineage>
        <taxon>Bacteria</taxon>
        <taxon>Pseudomonadati</taxon>
        <taxon>Pseudomonadota</taxon>
        <taxon>Alphaproteobacteria</taxon>
        <taxon>Parvularculales</taxon>
        <taxon>Parvularculaceae</taxon>
        <taxon>Hyphococcus</taxon>
    </lineage>
</organism>
<gene>
    <name evidence="5" type="ORF">CW354_08395</name>
</gene>
<evidence type="ECO:0000313" key="5">
    <source>
        <dbReference type="EMBL" id="PQA88309.1"/>
    </source>
</evidence>
<dbReference type="RefSeq" id="WP_104829553.1">
    <property type="nucleotide sequence ID" value="NZ_PJCH01000005.1"/>
</dbReference>
<proteinExistence type="predicted"/>
<dbReference type="Pfam" id="PF00733">
    <property type="entry name" value="Asn_synthase"/>
    <property type="match status" value="1"/>
</dbReference>
<dbReference type="PANTHER" id="PTHR43284">
    <property type="entry name" value="ASPARAGINE SYNTHETASE (GLUTAMINE-HYDROLYZING)"/>
    <property type="match status" value="1"/>
</dbReference>
<keyword evidence="6" id="KW-1185">Reference proteome</keyword>
<comment type="pathway">
    <text evidence="1">Amino-acid biosynthesis; L-asparagine biosynthesis; L-asparagine from L-aspartate (L-Gln route): step 1/1.</text>
</comment>
<dbReference type="GO" id="GO:0004066">
    <property type="term" value="F:asparagine synthase (glutamine-hydrolyzing) activity"/>
    <property type="evidence" value="ECO:0007669"/>
    <property type="project" value="UniProtKB-EC"/>
</dbReference>
<dbReference type="SUPFAM" id="SSF52402">
    <property type="entry name" value="Adenine nucleotide alpha hydrolases-like"/>
    <property type="match status" value="1"/>
</dbReference>
<dbReference type="Proteomes" id="UP000239504">
    <property type="component" value="Unassembled WGS sequence"/>
</dbReference>